<feature type="compositionally biased region" description="Polar residues" evidence="1">
    <location>
        <begin position="7"/>
        <end position="21"/>
    </location>
</feature>
<proteinExistence type="predicted"/>
<gene>
    <name evidence="2" type="ORF">Ciccas_011005</name>
</gene>
<keyword evidence="3" id="KW-1185">Reference proteome</keyword>
<accession>A0ABD2PT55</accession>
<evidence type="ECO:0000256" key="1">
    <source>
        <dbReference type="SAM" id="MobiDB-lite"/>
    </source>
</evidence>
<evidence type="ECO:0000313" key="3">
    <source>
        <dbReference type="Proteomes" id="UP001626550"/>
    </source>
</evidence>
<feature type="compositionally biased region" description="Basic and acidic residues" evidence="1">
    <location>
        <begin position="35"/>
        <end position="46"/>
    </location>
</feature>
<dbReference type="EMBL" id="JBJKFK010002959">
    <property type="protein sequence ID" value="KAL3310434.1"/>
    <property type="molecule type" value="Genomic_DNA"/>
</dbReference>
<dbReference type="AlphaFoldDB" id="A0ABD2PT55"/>
<evidence type="ECO:0000313" key="2">
    <source>
        <dbReference type="EMBL" id="KAL3310434.1"/>
    </source>
</evidence>
<sequence>MLGKNPEGSQEQNFQASSTSDEGAVFPDFLDSDTDDKKEQDSERTSDWLSFKSDNEPMERVFLPQ</sequence>
<protein>
    <submittedName>
        <fullName evidence="2">Uncharacterized protein</fullName>
    </submittedName>
</protein>
<dbReference type="Proteomes" id="UP001626550">
    <property type="component" value="Unassembled WGS sequence"/>
</dbReference>
<reference evidence="2 3" key="1">
    <citation type="submission" date="2024-11" db="EMBL/GenBank/DDBJ databases">
        <title>Adaptive evolution of stress response genes in parasites aligns with host niche diversity.</title>
        <authorList>
            <person name="Hahn C."/>
            <person name="Resl P."/>
        </authorList>
    </citation>
    <scope>NUCLEOTIDE SEQUENCE [LARGE SCALE GENOMIC DNA]</scope>
    <source>
        <strain evidence="2">EGGRZ-B1_66</strain>
        <tissue evidence="2">Body</tissue>
    </source>
</reference>
<organism evidence="2 3">
    <name type="scientific">Cichlidogyrus casuarinus</name>
    <dbReference type="NCBI Taxonomy" id="1844966"/>
    <lineage>
        <taxon>Eukaryota</taxon>
        <taxon>Metazoa</taxon>
        <taxon>Spiralia</taxon>
        <taxon>Lophotrochozoa</taxon>
        <taxon>Platyhelminthes</taxon>
        <taxon>Monogenea</taxon>
        <taxon>Monopisthocotylea</taxon>
        <taxon>Dactylogyridea</taxon>
        <taxon>Ancyrocephalidae</taxon>
        <taxon>Cichlidogyrus</taxon>
    </lineage>
</organism>
<comment type="caution">
    <text evidence="2">The sequence shown here is derived from an EMBL/GenBank/DDBJ whole genome shotgun (WGS) entry which is preliminary data.</text>
</comment>
<feature type="region of interest" description="Disordered" evidence="1">
    <location>
        <begin position="1"/>
        <end position="65"/>
    </location>
</feature>
<name>A0ABD2PT55_9PLAT</name>